<evidence type="ECO:0000313" key="1">
    <source>
        <dbReference type="EMBL" id="MBN7802649.1"/>
    </source>
</evidence>
<protein>
    <submittedName>
        <fullName evidence="1">Uncharacterized protein</fullName>
    </submittedName>
</protein>
<evidence type="ECO:0000313" key="2">
    <source>
        <dbReference type="Proteomes" id="UP000664698"/>
    </source>
</evidence>
<keyword evidence="2" id="KW-1185">Reference proteome</keyword>
<name>A0ABS3BY51_9BACT</name>
<gene>
    <name evidence="1" type="ORF">J0A67_17365</name>
</gene>
<dbReference type="EMBL" id="JAFKCW010000004">
    <property type="protein sequence ID" value="MBN7802649.1"/>
    <property type="molecule type" value="Genomic_DNA"/>
</dbReference>
<reference evidence="1 2" key="1">
    <citation type="submission" date="2021-03" db="EMBL/GenBank/DDBJ databases">
        <title>novel species isolated from a fishpond in China.</title>
        <authorList>
            <person name="Lu H."/>
            <person name="Cai Z."/>
        </authorList>
    </citation>
    <scope>NUCLEOTIDE SEQUENCE [LARGE SCALE GENOMIC DNA]</scope>
    <source>
        <strain evidence="1 2">JCM 31546</strain>
    </source>
</reference>
<organism evidence="1 2">
    <name type="scientific">Algoriphagus aestuariicola</name>
    <dbReference type="NCBI Taxonomy" id="1852016"/>
    <lineage>
        <taxon>Bacteria</taxon>
        <taxon>Pseudomonadati</taxon>
        <taxon>Bacteroidota</taxon>
        <taxon>Cytophagia</taxon>
        <taxon>Cytophagales</taxon>
        <taxon>Cyclobacteriaceae</taxon>
        <taxon>Algoriphagus</taxon>
    </lineage>
</organism>
<sequence>MLPRSDLVPWLSIECAVYADFADWEGNGSVQFAVSGRQSDAACLVSDRAKSRSV</sequence>
<dbReference type="RefSeq" id="WP_206570664.1">
    <property type="nucleotide sequence ID" value="NZ_JAFKCW010000004.1"/>
</dbReference>
<accession>A0ABS3BY51</accession>
<comment type="caution">
    <text evidence="1">The sequence shown here is derived from an EMBL/GenBank/DDBJ whole genome shotgun (WGS) entry which is preliminary data.</text>
</comment>
<proteinExistence type="predicted"/>
<dbReference type="Proteomes" id="UP000664698">
    <property type="component" value="Unassembled WGS sequence"/>
</dbReference>